<dbReference type="InterPro" id="IPR041711">
    <property type="entry name" value="Met-tRNA-FMT_N"/>
</dbReference>
<dbReference type="InterPro" id="IPR011034">
    <property type="entry name" value="Formyl_transferase-like_C_sf"/>
</dbReference>
<evidence type="ECO:0000259" key="10">
    <source>
        <dbReference type="Pfam" id="PF02911"/>
    </source>
</evidence>
<evidence type="ECO:0000313" key="11">
    <source>
        <dbReference type="EMBL" id="KID42155.1"/>
    </source>
</evidence>
<dbReference type="HAMAP" id="MF_00182">
    <property type="entry name" value="Formyl_trans"/>
    <property type="match status" value="1"/>
</dbReference>
<evidence type="ECO:0000256" key="7">
    <source>
        <dbReference type="ARBA" id="ARBA00048558"/>
    </source>
</evidence>
<dbReference type="NCBIfam" id="TIGR00460">
    <property type="entry name" value="fmt"/>
    <property type="match status" value="1"/>
</dbReference>
<dbReference type="AlphaFoldDB" id="A0A0C1LZ55"/>
<dbReference type="RefSeq" id="WP_039143958.1">
    <property type="nucleotide sequence ID" value="NZ_JOJZ01000010.1"/>
</dbReference>
<dbReference type="InterPro" id="IPR002376">
    <property type="entry name" value="Formyl_transf_N"/>
</dbReference>
<dbReference type="FunFam" id="3.40.50.170:FF:000004">
    <property type="entry name" value="Methionyl-tRNA formyltransferase"/>
    <property type="match status" value="1"/>
</dbReference>
<dbReference type="Pfam" id="PF02911">
    <property type="entry name" value="Formyl_trans_C"/>
    <property type="match status" value="1"/>
</dbReference>
<evidence type="ECO:0000256" key="5">
    <source>
        <dbReference type="ARBA" id="ARBA00022679"/>
    </source>
</evidence>
<evidence type="ECO:0000256" key="4">
    <source>
        <dbReference type="ARBA" id="ARBA00016014"/>
    </source>
</evidence>
<proteinExistence type="inferred from homology"/>
<dbReference type="PANTHER" id="PTHR11138:SF5">
    <property type="entry name" value="METHIONYL-TRNA FORMYLTRANSFERASE, MITOCHONDRIAL"/>
    <property type="match status" value="1"/>
</dbReference>
<comment type="similarity">
    <text evidence="2 8">Belongs to the Fmt family.</text>
</comment>
<evidence type="ECO:0000256" key="1">
    <source>
        <dbReference type="ARBA" id="ARBA00002606"/>
    </source>
</evidence>
<dbReference type="EC" id="2.1.2.9" evidence="3 8"/>
<dbReference type="PROSITE" id="PS00373">
    <property type="entry name" value="GART"/>
    <property type="match status" value="1"/>
</dbReference>
<keyword evidence="6 8" id="KW-0648">Protein biosynthesis</keyword>
<dbReference type="InterPro" id="IPR001555">
    <property type="entry name" value="GART_AS"/>
</dbReference>
<accession>A0A0C1LZ55</accession>
<keyword evidence="12" id="KW-1185">Reference proteome</keyword>
<reference evidence="11 12" key="1">
    <citation type="submission" date="2014-06" db="EMBL/GenBank/DDBJ databases">
        <title>Functional and comparative genomic analyses of the Drosophila gut microbiota identify candidate symbiosis factors.</title>
        <authorList>
            <person name="Newell P.D."/>
            <person name="Chaston J.M."/>
            <person name="Douglas A.E."/>
        </authorList>
    </citation>
    <scope>NUCLEOTIDE SEQUENCE [LARGE SCALE GENOMIC DNA]</scope>
    <source>
        <strain evidence="11 12">DmCS_002</strain>
    </source>
</reference>
<dbReference type="InterPro" id="IPR005793">
    <property type="entry name" value="Formyl_trans_C"/>
</dbReference>
<dbReference type="GO" id="GO:0004479">
    <property type="term" value="F:methionyl-tRNA formyltransferase activity"/>
    <property type="evidence" value="ECO:0007669"/>
    <property type="project" value="UniProtKB-UniRule"/>
</dbReference>
<dbReference type="GO" id="GO:0005829">
    <property type="term" value="C:cytosol"/>
    <property type="evidence" value="ECO:0007669"/>
    <property type="project" value="TreeGrafter"/>
</dbReference>
<evidence type="ECO:0000256" key="3">
    <source>
        <dbReference type="ARBA" id="ARBA00012261"/>
    </source>
</evidence>
<dbReference type="Gene3D" id="3.40.50.170">
    <property type="entry name" value="Formyl transferase, N-terminal domain"/>
    <property type="match status" value="1"/>
</dbReference>
<comment type="function">
    <text evidence="1 8">Attaches a formyl group to the free amino group of methionyl-tRNA(fMet). The formyl group appears to play a dual role in the initiator identity of N-formylmethionyl-tRNA by promoting its recognition by IF2 and preventing the misappropriation of this tRNA by the elongation apparatus.</text>
</comment>
<feature type="binding site" evidence="8">
    <location>
        <begin position="109"/>
        <end position="112"/>
    </location>
    <ligand>
        <name>(6S)-5,6,7,8-tetrahydrofolate</name>
        <dbReference type="ChEBI" id="CHEBI:57453"/>
    </ligand>
</feature>
<dbReference type="Gene3D" id="3.10.25.10">
    <property type="entry name" value="Formyl transferase, C-terminal domain"/>
    <property type="match status" value="1"/>
</dbReference>
<sequence>MKSVVFMGTPDFSVPILKALNDNYNVLAVVTQPDRPVGRKHQIVESPVKQASKELGLSVLQPQKLSGSDEMEQIIQMKPDFIITAAFGQFLPTKLLKAAQIADVNVHGSLLPKYRGGAPVQYAIMNGDQVTGISIMYMVKKMDAGDVLAQQSVEIEDTDDTESMFKKLSLVGRDLLLKTLPKIIDGTVQPQKQDENQVVFAPNIKREQEELDFALPARVVDAKVRALRPDPTAFAMIDGKPNKIWKTEVINETTNLDPGQIVNKDKHHLQVAAGDGTVIGIDEIQPAGKPQKSITEYLNGNQKLEIGDQFIDRK</sequence>
<dbReference type="EMBL" id="JOJZ01000010">
    <property type="protein sequence ID" value="KID42155.1"/>
    <property type="molecule type" value="Genomic_DNA"/>
</dbReference>
<organism evidence="11 12">
    <name type="scientific">Fructilactobacillus fructivorans</name>
    <dbReference type="NCBI Taxonomy" id="1614"/>
    <lineage>
        <taxon>Bacteria</taxon>
        <taxon>Bacillati</taxon>
        <taxon>Bacillota</taxon>
        <taxon>Bacilli</taxon>
        <taxon>Lactobacillales</taxon>
        <taxon>Lactobacillaceae</taxon>
        <taxon>Fructilactobacillus</taxon>
    </lineage>
</organism>
<dbReference type="PANTHER" id="PTHR11138">
    <property type="entry name" value="METHIONYL-TRNA FORMYLTRANSFERASE"/>
    <property type="match status" value="1"/>
</dbReference>
<feature type="domain" description="Formyl transferase N-terminal" evidence="9">
    <location>
        <begin position="1"/>
        <end position="178"/>
    </location>
</feature>
<dbReference type="SUPFAM" id="SSF50486">
    <property type="entry name" value="FMT C-terminal domain-like"/>
    <property type="match status" value="1"/>
</dbReference>
<evidence type="ECO:0000259" key="9">
    <source>
        <dbReference type="Pfam" id="PF00551"/>
    </source>
</evidence>
<comment type="catalytic activity">
    <reaction evidence="7 8">
        <text>L-methionyl-tRNA(fMet) + (6R)-10-formyltetrahydrofolate = N-formyl-L-methionyl-tRNA(fMet) + (6S)-5,6,7,8-tetrahydrofolate + H(+)</text>
        <dbReference type="Rhea" id="RHEA:24380"/>
        <dbReference type="Rhea" id="RHEA-COMP:9952"/>
        <dbReference type="Rhea" id="RHEA-COMP:9953"/>
        <dbReference type="ChEBI" id="CHEBI:15378"/>
        <dbReference type="ChEBI" id="CHEBI:57453"/>
        <dbReference type="ChEBI" id="CHEBI:78530"/>
        <dbReference type="ChEBI" id="CHEBI:78844"/>
        <dbReference type="ChEBI" id="CHEBI:195366"/>
        <dbReference type="EC" id="2.1.2.9"/>
    </reaction>
</comment>
<name>A0A0C1LZ55_9LACO</name>
<dbReference type="Proteomes" id="UP000031397">
    <property type="component" value="Unassembled WGS sequence"/>
</dbReference>
<dbReference type="CDD" id="cd08704">
    <property type="entry name" value="Met_tRNA_FMT_C"/>
    <property type="match status" value="1"/>
</dbReference>
<evidence type="ECO:0000313" key="12">
    <source>
        <dbReference type="Proteomes" id="UP000031397"/>
    </source>
</evidence>
<dbReference type="InterPro" id="IPR005794">
    <property type="entry name" value="Fmt"/>
</dbReference>
<dbReference type="InterPro" id="IPR044135">
    <property type="entry name" value="Met-tRNA-FMT_C"/>
</dbReference>
<gene>
    <name evidence="8" type="primary">fmt</name>
    <name evidence="11" type="ORF">LfDm3_0560</name>
</gene>
<dbReference type="SUPFAM" id="SSF53328">
    <property type="entry name" value="Formyltransferase"/>
    <property type="match status" value="1"/>
</dbReference>
<keyword evidence="5 8" id="KW-0808">Transferase</keyword>
<dbReference type="InterPro" id="IPR036477">
    <property type="entry name" value="Formyl_transf_N_sf"/>
</dbReference>
<dbReference type="CDD" id="cd08646">
    <property type="entry name" value="FMT_core_Met-tRNA-FMT_N"/>
    <property type="match status" value="1"/>
</dbReference>
<dbReference type="Pfam" id="PF00551">
    <property type="entry name" value="Formyl_trans_N"/>
    <property type="match status" value="1"/>
</dbReference>
<evidence type="ECO:0000256" key="8">
    <source>
        <dbReference type="HAMAP-Rule" id="MF_00182"/>
    </source>
</evidence>
<feature type="domain" description="Formyl transferase C-terminal" evidence="10">
    <location>
        <begin position="203"/>
        <end position="301"/>
    </location>
</feature>
<protein>
    <recommendedName>
        <fullName evidence="4 8">Methionyl-tRNA formyltransferase</fullName>
        <ecNumber evidence="3 8">2.1.2.9</ecNumber>
    </recommendedName>
</protein>
<dbReference type="GeneID" id="74913246"/>
<evidence type="ECO:0000256" key="2">
    <source>
        <dbReference type="ARBA" id="ARBA00010699"/>
    </source>
</evidence>
<evidence type="ECO:0000256" key="6">
    <source>
        <dbReference type="ARBA" id="ARBA00022917"/>
    </source>
</evidence>
<dbReference type="OrthoDB" id="9802815at2"/>
<dbReference type="InterPro" id="IPR037022">
    <property type="entry name" value="Formyl_trans_C_sf"/>
</dbReference>
<dbReference type="PATRIC" id="fig|1614.7.peg.548"/>
<comment type="caution">
    <text evidence="11">The sequence shown here is derived from an EMBL/GenBank/DDBJ whole genome shotgun (WGS) entry which is preliminary data.</text>
</comment>